<dbReference type="InterPro" id="IPR008225">
    <property type="entry name" value="F420-0_g-glutamyl_ligase"/>
</dbReference>
<dbReference type="SUPFAM" id="SSF144010">
    <property type="entry name" value="CofE-like"/>
    <property type="match status" value="1"/>
</dbReference>
<evidence type="ECO:0000313" key="9">
    <source>
        <dbReference type="EMBL" id="KXB08019.1"/>
    </source>
</evidence>
<sequence>MFRDCMRIIPLTEVPLIDVGDDVVGFLLKSMEAQGLDLEDDDVLVIAQTVVSKSEGSIVDLSSIDPSPRAREIAEKIGEKPKQVEVILDQTDEIVRLEHVIISRTKHGFVCANAGVDSSNVESGNVTVLPENPDESAKEIRKRLKKETGKDVAVIISDSWGRPFRLGAVGFAIGSAGVKPLEHLKGRKDAYGGLLKTTTLAPPDSLAAAASLEMGEADEGVPAAIIKDAPYTPGEGSIRDISRPLEEDLFR</sequence>
<dbReference type="Pfam" id="PF01996">
    <property type="entry name" value="F420_ligase"/>
    <property type="match status" value="1"/>
</dbReference>
<reference evidence="9 10" key="1">
    <citation type="journal article" date="2016" name="Sci. Rep.">
        <title>Metabolic traits of an uncultured archaeal lineage -MSBL1- from brine pools of the Red Sea.</title>
        <authorList>
            <person name="Mwirichia R."/>
            <person name="Alam I."/>
            <person name="Rashid M."/>
            <person name="Vinu M."/>
            <person name="Ba-Alawi W."/>
            <person name="Anthony Kamau A."/>
            <person name="Kamanda Ngugi D."/>
            <person name="Goker M."/>
            <person name="Klenk H.P."/>
            <person name="Bajic V."/>
            <person name="Stingl U."/>
        </authorList>
    </citation>
    <scope>NUCLEOTIDE SEQUENCE [LARGE SCALE GENOMIC DNA]</scope>
    <source>
        <strain evidence="9">SCGC-AAA382M17</strain>
    </source>
</reference>
<proteinExistence type="predicted"/>
<evidence type="ECO:0000256" key="3">
    <source>
        <dbReference type="ARBA" id="ARBA00022741"/>
    </source>
</evidence>
<dbReference type="PANTHER" id="PTHR47917:SF1">
    <property type="entry name" value="COENZYME F420:L-GLUTAMATE LIGASE"/>
    <property type="match status" value="1"/>
</dbReference>
<evidence type="ECO:0000256" key="5">
    <source>
        <dbReference type="ARBA" id="ARBA00022958"/>
    </source>
</evidence>
<evidence type="ECO:0000313" key="10">
    <source>
        <dbReference type="Proteomes" id="UP000070633"/>
    </source>
</evidence>
<dbReference type="Gene3D" id="3.90.1660.10">
    <property type="entry name" value="CofE-like domain"/>
    <property type="match status" value="1"/>
</dbReference>
<keyword evidence="3" id="KW-0547">Nucleotide-binding</keyword>
<dbReference type="NCBIfam" id="TIGR01916">
    <property type="entry name" value="F420_cofE"/>
    <property type="match status" value="1"/>
</dbReference>
<organism evidence="9 10">
    <name type="scientific">candidate division MSBL1 archaeon SCGC-AAA382M17</name>
    <dbReference type="NCBI Taxonomy" id="1698284"/>
    <lineage>
        <taxon>Archaea</taxon>
        <taxon>Methanobacteriati</taxon>
        <taxon>Methanobacteriota</taxon>
        <taxon>candidate division MSBL1</taxon>
    </lineage>
</organism>
<feature type="domain" description="Coenzyme F420:L-glutamate ligase-like" evidence="8">
    <location>
        <begin position="14"/>
        <end position="228"/>
    </location>
</feature>
<keyword evidence="10" id="KW-1185">Reference proteome</keyword>
<accession>A0ABR5TJB1</accession>
<name>A0ABR5TJB1_9EURY</name>
<evidence type="ECO:0000256" key="2">
    <source>
        <dbReference type="ARBA" id="ARBA00022723"/>
    </source>
</evidence>
<dbReference type="Proteomes" id="UP000070633">
    <property type="component" value="Unassembled WGS sequence"/>
</dbReference>
<protein>
    <recommendedName>
        <fullName evidence="8">Coenzyme F420:L-glutamate ligase-like domain-containing protein</fullName>
    </recommendedName>
</protein>
<dbReference type="Gene3D" id="3.30.1330.100">
    <property type="entry name" value="CofE-like"/>
    <property type="match status" value="1"/>
</dbReference>
<evidence type="ECO:0000256" key="4">
    <source>
        <dbReference type="ARBA" id="ARBA00022842"/>
    </source>
</evidence>
<comment type="caution">
    <text evidence="9">The sequence shown here is derived from an EMBL/GenBank/DDBJ whole genome shotgun (WGS) entry which is preliminary data.</text>
</comment>
<dbReference type="NCBIfam" id="NF009809">
    <property type="entry name" value="PRK13293.1"/>
    <property type="match status" value="1"/>
</dbReference>
<dbReference type="PANTHER" id="PTHR47917">
    <property type="match status" value="1"/>
</dbReference>
<keyword evidence="4" id="KW-0460">Magnesium</keyword>
<keyword evidence="6" id="KW-0342">GTP-binding</keyword>
<gene>
    <name evidence="9" type="ORF">AKJ55_01540</name>
</gene>
<evidence type="ECO:0000259" key="8">
    <source>
        <dbReference type="Pfam" id="PF01996"/>
    </source>
</evidence>
<dbReference type="EMBL" id="LHYI01000036">
    <property type="protein sequence ID" value="KXB08019.1"/>
    <property type="molecule type" value="Genomic_DNA"/>
</dbReference>
<dbReference type="InterPro" id="IPR002847">
    <property type="entry name" value="F420-0_gamma-glut_ligase-dom"/>
</dbReference>
<keyword evidence="1" id="KW-0436">Ligase</keyword>
<evidence type="ECO:0000256" key="1">
    <source>
        <dbReference type="ARBA" id="ARBA00022598"/>
    </source>
</evidence>
<evidence type="ECO:0000256" key="7">
    <source>
        <dbReference type="ARBA" id="ARBA00023211"/>
    </source>
</evidence>
<keyword evidence="2" id="KW-0479">Metal-binding</keyword>
<keyword evidence="7" id="KW-0464">Manganese</keyword>
<evidence type="ECO:0000256" key="6">
    <source>
        <dbReference type="ARBA" id="ARBA00023134"/>
    </source>
</evidence>
<keyword evidence="5" id="KW-0630">Potassium</keyword>